<feature type="compositionally biased region" description="Polar residues" evidence="1">
    <location>
        <begin position="759"/>
        <end position="774"/>
    </location>
</feature>
<feature type="region of interest" description="Disordered" evidence="1">
    <location>
        <begin position="744"/>
        <end position="782"/>
    </location>
</feature>
<protein>
    <submittedName>
        <fullName evidence="2">Uncharacterized protein</fullName>
    </submittedName>
</protein>
<sequence length="782" mass="85847">MIRIFTFIAFLLVMPLGLRAEVIEVRSGEHAGFSRLVMQFPSVVTWEFGRSGGDYEFRVRDADVTFEIATVFSKIPRTRIVSLNANESLLTVTVRGDVHADVFELRAGRVVIDIKDGLPEASSVFEKTLSAVSKDPVERLETPSAKQSRAADPAPETLLASAGQTQVGVPNNDDLVSENPWELPIIIPGRVNGPEQPIPLLPADDALSEPRSERVDRLERELIEQIGRAVSQGLLDADVSPTEQIVEEANARQGGEEQAEYAPVPAQEVQPQAERSHVRIQSSIDREQVNRTDSQEADGHGNICIENQYVDIKNWGAAPDEELQFSTLRAATLGEFDQPDPEGVKRLARYYIFLTFGAEAKAVMTNFGIHVEGEDILRTMADIMDEGYSARPGRLEYQFHCDGPAAFWSVMAKEHLSTWEDYNLDSVRSTFSALPIHLRRYLGPPLSERFLAIGDEKTAQYIQNAIARAGGDQGDAFSLLDAELTLADGDWKAGAAKLEGIVAEDGPDAAEALVKLIVAKVRAGEAIDRKTAETAEVMAVEYRGNPYELQLQNAALLARIHSGDADMAIRRLLDEGPNLEDENRSALLSEALMVLSRDADLMQFSKVMLGHIAEISQLNLSDMARLTVAQRLLGASFFEETLDLMAGYAVQDDEEAKRILAEAFLGMGEPEAALRYASQLEDEEGKRLVAKAYFHLDDPESALRALDGLAPDTESDALSILAEDWDTLERSNSPEMSRLAGIIQQDTPPEDFGAEGAPSLSSVRDMISSSQQTREALDALLN</sequence>
<keyword evidence="3" id="KW-1185">Reference proteome</keyword>
<dbReference type="OrthoDB" id="7847197at2"/>
<dbReference type="EMBL" id="CP022196">
    <property type="protein sequence ID" value="ATG48431.1"/>
    <property type="molecule type" value="Genomic_DNA"/>
</dbReference>
<dbReference type="AlphaFoldDB" id="A0A291GE14"/>
<proteinExistence type="predicted"/>
<organism evidence="2 3">
    <name type="scientific">Celeribacter ethanolicus</name>
    <dbReference type="NCBI Taxonomy" id="1758178"/>
    <lineage>
        <taxon>Bacteria</taxon>
        <taxon>Pseudomonadati</taxon>
        <taxon>Pseudomonadota</taxon>
        <taxon>Alphaproteobacteria</taxon>
        <taxon>Rhodobacterales</taxon>
        <taxon>Roseobacteraceae</taxon>
        <taxon>Celeribacter</taxon>
    </lineage>
</organism>
<name>A0A291GE14_9RHOB</name>
<accession>A0A291GE14</accession>
<evidence type="ECO:0000313" key="2">
    <source>
        <dbReference type="EMBL" id="ATG48431.1"/>
    </source>
</evidence>
<dbReference type="Proteomes" id="UP000217935">
    <property type="component" value="Chromosome"/>
</dbReference>
<evidence type="ECO:0000313" key="3">
    <source>
        <dbReference type="Proteomes" id="UP000217935"/>
    </source>
</evidence>
<reference evidence="2 3" key="1">
    <citation type="submission" date="2017-06" db="EMBL/GenBank/DDBJ databases">
        <title>Celeribacter sp. TSPH2 complete genome sequence.</title>
        <authorList>
            <person name="Woo J.-H."/>
            <person name="Kim H.-S."/>
        </authorList>
    </citation>
    <scope>NUCLEOTIDE SEQUENCE [LARGE SCALE GENOMIC DNA]</scope>
    <source>
        <strain evidence="2 3">TSPH2</strain>
    </source>
</reference>
<feature type="region of interest" description="Disordered" evidence="1">
    <location>
        <begin position="136"/>
        <end position="155"/>
    </location>
</feature>
<evidence type="ECO:0000256" key="1">
    <source>
        <dbReference type="SAM" id="MobiDB-lite"/>
    </source>
</evidence>
<dbReference type="RefSeq" id="WP_096806191.1">
    <property type="nucleotide sequence ID" value="NZ_CP022196.1"/>
</dbReference>
<gene>
    <name evidence="2" type="ORF">CEW89_13175</name>
</gene>
<dbReference type="KEGG" id="ceh:CEW89_13175"/>